<dbReference type="PANTHER" id="PTHR10000">
    <property type="entry name" value="PHOSPHOSERINE PHOSPHATASE"/>
    <property type="match status" value="1"/>
</dbReference>
<comment type="caution">
    <text evidence="1">The sequence shown here is derived from an EMBL/GenBank/DDBJ whole genome shotgun (WGS) entry which is preliminary data.</text>
</comment>
<dbReference type="Gene3D" id="3.30.1240.10">
    <property type="match status" value="1"/>
</dbReference>
<dbReference type="NCBIfam" id="TIGR01484">
    <property type="entry name" value="HAD-SF-IIB"/>
    <property type="match status" value="1"/>
</dbReference>
<dbReference type="InterPro" id="IPR023214">
    <property type="entry name" value="HAD_sf"/>
</dbReference>
<dbReference type="GO" id="GO:0016791">
    <property type="term" value="F:phosphatase activity"/>
    <property type="evidence" value="ECO:0007669"/>
    <property type="project" value="TreeGrafter"/>
</dbReference>
<dbReference type="Proteomes" id="UP000290106">
    <property type="component" value="Unassembled WGS sequence"/>
</dbReference>
<dbReference type="Gene3D" id="3.40.50.1000">
    <property type="entry name" value="HAD superfamily/HAD-like"/>
    <property type="match status" value="1"/>
</dbReference>
<dbReference type="NCBIfam" id="TIGR00099">
    <property type="entry name" value="Cof-subfamily"/>
    <property type="match status" value="1"/>
</dbReference>
<sequence>MNIQLIALDIDGTLTNDQKQITPATQDALLSVQENGTRLVLASARPLHGLLEFAELLQLKKYHGILMAYNGGKIVDAASEAILSETHMSIEVTRKLLRFLETLPVTVILDDGTQFYVTDPSGYKVEYECHCNRMSCTQVDNLADFLNFAPVKLLLSVDPSLLFEVQKTIASHLTPDLTVVRTAPFYLEIIPISINKGKGLSDICDRLEIPLSASAAFGDSENDIPMLKAAGWGVSMGNAEDAVKEAADTVTITNNEDGIAIALKEESQI</sequence>
<evidence type="ECO:0000313" key="2">
    <source>
        <dbReference type="Proteomes" id="UP000290106"/>
    </source>
</evidence>
<dbReference type="EMBL" id="SDKC01000001">
    <property type="protein sequence ID" value="RXS75395.1"/>
    <property type="molecule type" value="Genomic_DNA"/>
</dbReference>
<dbReference type="GO" id="GO:0000287">
    <property type="term" value="F:magnesium ion binding"/>
    <property type="evidence" value="ECO:0007669"/>
    <property type="project" value="TreeGrafter"/>
</dbReference>
<proteinExistence type="predicted"/>
<protein>
    <submittedName>
        <fullName evidence="1">HAD family phosphatase</fullName>
    </submittedName>
</protein>
<dbReference type="PANTHER" id="PTHR10000:SF8">
    <property type="entry name" value="HAD SUPERFAMILY HYDROLASE-LIKE, TYPE 3"/>
    <property type="match status" value="1"/>
</dbReference>
<dbReference type="InterPro" id="IPR036412">
    <property type="entry name" value="HAD-like_sf"/>
</dbReference>
<accession>A0A4V1NRY7</accession>
<keyword evidence="2" id="KW-1185">Reference proteome</keyword>
<reference evidence="1 2" key="1">
    <citation type="submission" date="2019-01" db="EMBL/GenBank/DDBJ databases">
        <title>Blautia sp. nov. KGMB01111 isolated human feces.</title>
        <authorList>
            <person name="Park J.-E."/>
            <person name="Kim J.-S."/>
            <person name="Park S.-H."/>
        </authorList>
    </citation>
    <scope>NUCLEOTIDE SEQUENCE [LARGE SCALE GENOMIC DNA]</scope>
    <source>
        <strain evidence="1 2">KGMB01111</strain>
    </source>
</reference>
<dbReference type="InterPro" id="IPR006379">
    <property type="entry name" value="HAD-SF_hydro_IIB"/>
</dbReference>
<dbReference type="CDD" id="cd07516">
    <property type="entry name" value="HAD_Pase"/>
    <property type="match status" value="1"/>
</dbReference>
<dbReference type="AlphaFoldDB" id="A0A4V1NRY7"/>
<gene>
    <name evidence="1" type="ORF">ETP43_09320</name>
</gene>
<dbReference type="Pfam" id="PF08282">
    <property type="entry name" value="Hydrolase_3"/>
    <property type="match status" value="1"/>
</dbReference>
<organism evidence="1 2">
    <name type="scientific">Blautia faecicola</name>
    <dbReference type="NCBI Taxonomy" id="2509240"/>
    <lineage>
        <taxon>Bacteria</taxon>
        <taxon>Bacillati</taxon>
        <taxon>Bacillota</taxon>
        <taxon>Clostridia</taxon>
        <taxon>Lachnospirales</taxon>
        <taxon>Lachnospiraceae</taxon>
        <taxon>Blautia</taxon>
    </lineage>
</organism>
<dbReference type="SUPFAM" id="SSF56784">
    <property type="entry name" value="HAD-like"/>
    <property type="match status" value="1"/>
</dbReference>
<dbReference type="SFLD" id="SFLDS00003">
    <property type="entry name" value="Haloacid_Dehalogenase"/>
    <property type="match status" value="1"/>
</dbReference>
<name>A0A4V1NRY7_9FIRM</name>
<dbReference type="SFLD" id="SFLDG01140">
    <property type="entry name" value="C2.B:_Phosphomannomutase_and_P"/>
    <property type="match status" value="1"/>
</dbReference>
<dbReference type="OrthoDB" id="9781413at2"/>
<dbReference type="RefSeq" id="WP_129257864.1">
    <property type="nucleotide sequence ID" value="NZ_SDKC01000001.1"/>
</dbReference>
<dbReference type="PROSITE" id="PS01229">
    <property type="entry name" value="COF_2"/>
    <property type="match status" value="1"/>
</dbReference>
<evidence type="ECO:0000313" key="1">
    <source>
        <dbReference type="EMBL" id="RXS75395.1"/>
    </source>
</evidence>
<dbReference type="PRINTS" id="PR00119">
    <property type="entry name" value="CATATPASE"/>
</dbReference>
<dbReference type="GO" id="GO:0005829">
    <property type="term" value="C:cytosol"/>
    <property type="evidence" value="ECO:0007669"/>
    <property type="project" value="TreeGrafter"/>
</dbReference>
<dbReference type="InterPro" id="IPR000150">
    <property type="entry name" value="Cof"/>
</dbReference>